<keyword evidence="3" id="KW-1185">Reference proteome</keyword>
<dbReference type="InterPro" id="IPR040922">
    <property type="entry name" value="Ribosomal_mL59_dom"/>
</dbReference>
<dbReference type="Proteomes" id="UP001377567">
    <property type="component" value="Unassembled WGS sequence"/>
</dbReference>
<dbReference type="GO" id="GO:0005762">
    <property type="term" value="C:mitochondrial large ribosomal subunit"/>
    <property type="evidence" value="ECO:0007669"/>
    <property type="project" value="InterPro"/>
</dbReference>
<evidence type="ECO:0000313" key="2">
    <source>
        <dbReference type="EMBL" id="GMM57278.1"/>
    </source>
</evidence>
<reference evidence="2 3" key="1">
    <citation type="journal article" date="2023" name="Elife">
        <title>Identification of key yeast species and microbe-microbe interactions impacting larval growth of Drosophila in the wild.</title>
        <authorList>
            <person name="Mure A."/>
            <person name="Sugiura Y."/>
            <person name="Maeda R."/>
            <person name="Honda K."/>
            <person name="Sakurai N."/>
            <person name="Takahashi Y."/>
            <person name="Watada M."/>
            <person name="Katoh T."/>
            <person name="Gotoh A."/>
            <person name="Gotoh Y."/>
            <person name="Taniguchi I."/>
            <person name="Nakamura K."/>
            <person name="Hayashi T."/>
            <person name="Katayama T."/>
            <person name="Uemura T."/>
            <person name="Hattori Y."/>
        </authorList>
    </citation>
    <scope>NUCLEOTIDE SEQUENCE [LARGE SCALE GENOMIC DNA]</scope>
    <source>
        <strain evidence="2 3">KH-74</strain>
    </source>
</reference>
<accession>A0AAV5S137</accession>
<protein>
    <submittedName>
        <fullName evidence="2">Mitochondrial 54S ribosomal protein YmL25</fullName>
    </submittedName>
</protein>
<dbReference type="InterPro" id="IPR037507">
    <property type="entry name" value="Ribosomal_mL59"/>
</dbReference>
<keyword evidence="2" id="KW-0687">Ribonucleoprotein</keyword>
<sequence>MSSLKYYEALPRQLKAFFERFPPSVQYASQAVSTHAPEANPFIANKHPVTQRFHDPVYSLRRSSALYKLAHRHGVESLLPPLPGKLFFEEKYASKTFMKGVLLPKGHKHELRREERDAARAKGIASADEAIAKVKGQKFSRRKAKRATATWF</sequence>
<dbReference type="PANTHER" id="PTHR28041">
    <property type="entry name" value="54S RIBOSOMAL PROTEIN L25, MITOCHONDRIAL"/>
    <property type="match status" value="1"/>
</dbReference>
<dbReference type="EMBL" id="BTGD01000011">
    <property type="protein sequence ID" value="GMM57278.1"/>
    <property type="molecule type" value="Genomic_DNA"/>
</dbReference>
<gene>
    <name evidence="2" type="ORF">DAKH74_038940</name>
</gene>
<evidence type="ECO:0000259" key="1">
    <source>
        <dbReference type="Pfam" id="PF18126"/>
    </source>
</evidence>
<proteinExistence type="predicted"/>
<organism evidence="2 3">
    <name type="scientific">Maudiozyma humilis</name>
    <name type="common">Sour dough yeast</name>
    <name type="synonym">Kazachstania humilis</name>
    <dbReference type="NCBI Taxonomy" id="51915"/>
    <lineage>
        <taxon>Eukaryota</taxon>
        <taxon>Fungi</taxon>
        <taxon>Dikarya</taxon>
        <taxon>Ascomycota</taxon>
        <taxon>Saccharomycotina</taxon>
        <taxon>Saccharomycetes</taxon>
        <taxon>Saccharomycetales</taxon>
        <taxon>Saccharomycetaceae</taxon>
        <taxon>Maudiozyma</taxon>
    </lineage>
</organism>
<feature type="domain" description="Large ribosomal subunit protein mL59" evidence="1">
    <location>
        <begin position="12"/>
        <end position="135"/>
    </location>
</feature>
<name>A0AAV5S137_MAUHU</name>
<dbReference type="PANTHER" id="PTHR28041:SF1">
    <property type="entry name" value="LARGE RIBOSOMAL SUBUNIT PROTEIN ML59"/>
    <property type="match status" value="1"/>
</dbReference>
<comment type="caution">
    <text evidence="2">The sequence shown here is derived from an EMBL/GenBank/DDBJ whole genome shotgun (WGS) entry which is preliminary data.</text>
</comment>
<dbReference type="GO" id="GO:0003735">
    <property type="term" value="F:structural constituent of ribosome"/>
    <property type="evidence" value="ECO:0007669"/>
    <property type="project" value="InterPro"/>
</dbReference>
<keyword evidence="2" id="KW-0689">Ribosomal protein</keyword>
<dbReference type="Pfam" id="PF18126">
    <property type="entry name" value="Mitoc_mL59"/>
    <property type="match status" value="1"/>
</dbReference>
<evidence type="ECO:0000313" key="3">
    <source>
        <dbReference type="Proteomes" id="UP001377567"/>
    </source>
</evidence>
<dbReference type="AlphaFoldDB" id="A0AAV5S137"/>